<organism evidence="1 2">
    <name type="scientific">Sporormia fimetaria CBS 119925</name>
    <dbReference type="NCBI Taxonomy" id="1340428"/>
    <lineage>
        <taxon>Eukaryota</taxon>
        <taxon>Fungi</taxon>
        <taxon>Dikarya</taxon>
        <taxon>Ascomycota</taxon>
        <taxon>Pezizomycotina</taxon>
        <taxon>Dothideomycetes</taxon>
        <taxon>Pleosporomycetidae</taxon>
        <taxon>Pleosporales</taxon>
        <taxon>Sporormiaceae</taxon>
        <taxon>Sporormia</taxon>
    </lineage>
</organism>
<dbReference type="AlphaFoldDB" id="A0A6A6V9H7"/>
<evidence type="ECO:0000313" key="1">
    <source>
        <dbReference type="EMBL" id="KAF2746743.1"/>
    </source>
</evidence>
<name>A0A6A6V9H7_9PLEO</name>
<accession>A0A6A6V9H7</accession>
<dbReference type="Proteomes" id="UP000799440">
    <property type="component" value="Unassembled WGS sequence"/>
</dbReference>
<protein>
    <submittedName>
        <fullName evidence="1">Uncharacterized protein</fullName>
    </submittedName>
</protein>
<gene>
    <name evidence="1" type="ORF">M011DRAFT_77935</name>
</gene>
<sequence length="187" mass="21578">MLCSMRNLKSLIILMQCQSPTALIVLKMMARNLVAALGRTDPTTPTRTPTQAVRWKAPEWTRCSVLMFPPVRSLRTKELRSRLRRNTQQPLLYWKLERCSRLRRSNRRHRNRHGNQSRRMNTIPVTVKLMPTSTNEGLEAATLSLGSDVELFNNLATATNDAFYPDHDYFLSLEDCDTPPDDEVCLF</sequence>
<dbReference type="EMBL" id="MU006576">
    <property type="protein sequence ID" value="KAF2746743.1"/>
    <property type="molecule type" value="Genomic_DNA"/>
</dbReference>
<reference evidence="1" key="1">
    <citation type="journal article" date="2020" name="Stud. Mycol.">
        <title>101 Dothideomycetes genomes: a test case for predicting lifestyles and emergence of pathogens.</title>
        <authorList>
            <person name="Haridas S."/>
            <person name="Albert R."/>
            <person name="Binder M."/>
            <person name="Bloem J."/>
            <person name="Labutti K."/>
            <person name="Salamov A."/>
            <person name="Andreopoulos B."/>
            <person name="Baker S."/>
            <person name="Barry K."/>
            <person name="Bills G."/>
            <person name="Bluhm B."/>
            <person name="Cannon C."/>
            <person name="Castanera R."/>
            <person name="Culley D."/>
            <person name="Daum C."/>
            <person name="Ezra D."/>
            <person name="Gonzalez J."/>
            <person name="Henrissat B."/>
            <person name="Kuo A."/>
            <person name="Liang C."/>
            <person name="Lipzen A."/>
            <person name="Lutzoni F."/>
            <person name="Magnuson J."/>
            <person name="Mondo S."/>
            <person name="Nolan M."/>
            <person name="Ohm R."/>
            <person name="Pangilinan J."/>
            <person name="Park H.-J."/>
            <person name="Ramirez L."/>
            <person name="Alfaro M."/>
            <person name="Sun H."/>
            <person name="Tritt A."/>
            <person name="Yoshinaga Y."/>
            <person name="Zwiers L.-H."/>
            <person name="Turgeon B."/>
            <person name="Goodwin S."/>
            <person name="Spatafora J."/>
            <person name="Crous P."/>
            <person name="Grigoriev I."/>
        </authorList>
    </citation>
    <scope>NUCLEOTIDE SEQUENCE</scope>
    <source>
        <strain evidence="1">CBS 119925</strain>
    </source>
</reference>
<proteinExistence type="predicted"/>
<evidence type="ECO:0000313" key="2">
    <source>
        <dbReference type="Proteomes" id="UP000799440"/>
    </source>
</evidence>
<keyword evidence="2" id="KW-1185">Reference proteome</keyword>